<reference evidence="2" key="2">
    <citation type="submission" date="2011-02" db="EMBL/GenBank/DDBJ databases">
        <authorList>
            <person name="MacLean D."/>
        </authorList>
    </citation>
    <scope>NUCLEOTIDE SEQUENCE</scope>
</reference>
<dbReference type="InterPro" id="IPR011006">
    <property type="entry name" value="CheY-like_superfamily"/>
</dbReference>
<sequence>MRNKKVLDDLNLVVQINRHIDELSNDREAVEELLVRPASFQVLAHLNELDEPIDPRNLFEHQKATPSATGTCELPFHLQGDTTFGSGSAVQNRKLLQHSNGIYTHIKSLWDVACNKTVIHDDHSTGANHGQQLSRSQYVEFMLLVYKALRFDFQMENATEQILGDWEIDSHSGEFLNADQFHAAIFELVDLWTCDIKEATYTGFLKRLVNRITLRVVVFINDQKLIYSVTDNFNYEELIVKAIPLQIIDSFASVATLAARKGVNTIGELAATDALELEIERQTYVAQNNFSAEKLGKDISHLLEMFGCISKQFHPNAYKLIKLSSKRAFALDGVCYDPEKFSNQDAFTTEEESHNLIDEGSSIESGARKSGPIYDLIKTDLRLVDSIRAAFVIEKDISLERKSTISDINIELRKLGVNPDTLTAKEASSQYHNFYEMLVVKNGQDISALAKTILDQIRFELAAHGIYMEESQLEGAYDEFYSSIVTGNGQHMVQDAKNWIDRAKRDNTASSFIKTEYTTLKSVDAVEPGGFESEDIEAFIMQSTQSEVSIITEAPRIGRLDGIEYSAMKQEVNDNQVEISSKVDVTTVEKCEDTSSQLNSNPNIGIQVLVESASFGAEVSPDTEEATHTIHQWETDTGTKIHLDDKDPESSNTTLSSNLKEGKPAIESFFPCPKEEDVNECDAISHSMLINAPKQITISGFALPILESFDGRDDTIEPHASIIQSVLPPLETGTSVLLHEQSDKTDTPVPSQFTSMPQLISKPEFHINPPMRDTNLDDVSKRTEQEARTIQNVAFSSQSNLPDIGLRYPTDTSPKVPQIVVGGIAGANNVATISRYIRLLDLGTVLDAKYEEEMLQYLTTYEGQQTDLVFVDIANTIENAKEITLRIQSIIGNKLILLGGDNLEQTNEIAQQCIQLGAIYFAVFPFDFSELRAEIFKYFESCPQKYLTRQRRKVLHQPRLKTLVTSNGVQELLTLEKAENAKASASRTKSSKSLSISQQKSTETQLAEPAPRRPSINSSRRDERSRRSRNTLSKWFIK</sequence>
<dbReference type="SUPFAM" id="SSF52172">
    <property type="entry name" value="CheY-like"/>
    <property type="match status" value="1"/>
</dbReference>
<proteinExistence type="predicted"/>
<feature type="compositionally biased region" description="Basic and acidic residues" evidence="1">
    <location>
        <begin position="640"/>
        <end position="649"/>
    </location>
</feature>
<evidence type="ECO:0000313" key="2">
    <source>
        <dbReference type="EMBL" id="CCA16627.1"/>
    </source>
</evidence>
<name>F0W685_9STRA</name>
<accession>F0W685</accession>
<reference evidence="2" key="1">
    <citation type="journal article" date="2011" name="PLoS Biol.">
        <title>Gene gain and loss during evolution of obligate parasitism in the white rust pathogen of Arabidopsis thaliana.</title>
        <authorList>
            <person name="Kemen E."/>
            <person name="Gardiner A."/>
            <person name="Schultz-Larsen T."/>
            <person name="Kemen A.C."/>
            <person name="Balmuth A.L."/>
            <person name="Robert-Seilaniantz A."/>
            <person name="Bailey K."/>
            <person name="Holub E."/>
            <person name="Studholme D.J."/>
            <person name="Maclean D."/>
            <person name="Jones J.D."/>
        </authorList>
    </citation>
    <scope>NUCLEOTIDE SEQUENCE</scope>
</reference>
<dbReference type="HOGENOM" id="CLU_004942_0_0_1"/>
<dbReference type="EMBL" id="FR824068">
    <property type="protein sequence ID" value="CCA16627.1"/>
    <property type="molecule type" value="Genomic_DNA"/>
</dbReference>
<feature type="compositionally biased region" description="Low complexity" evidence="1">
    <location>
        <begin position="983"/>
        <end position="1001"/>
    </location>
</feature>
<feature type="compositionally biased region" description="Polar residues" evidence="1">
    <location>
        <begin position="650"/>
        <end position="659"/>
    </location>
</feature>
<dbReference type="AlphaFoldDB" id="F0W685"/>
<evidence type="ECO:0000256" key="1">
    <source>
        <dbReference type="SAM" id="MobiDB-lite"/>
    </source>
</evidence>
<organism evidence="2">
    <name type="scientific">Albugo laibachii Nc14</name>
    <dbReference type="NCBI Taxonomy" id="890382"/>
    <lineage>
        <taxon>Eukaryota</taxon>
        <taxon>Sar</taxon>
        <taxon>Stramenopiles</taxon>
        <taxon>Oomycota</taxon>
        <taxon>Peronosporomycetes</taxon>
        <taxon>Albuginales</taxon>
        <taxon>Albuginaceae</taxon>
        <taxon>Albugo</taxon>
    </lineage>
</organism>
<protein>
    <submittedName>
        <fullName evidence="2">Uncharacterized protein AlNc14C23G2384</fullName>
    </submittedName>
</protein>
<feature type="region of interest" description="Disordered" evidence="1">
    <location>
        <begin position="640"/>
        <end position="659"/>
    </location>
</feature>
<feature type="region of interest" description="Disordered" evidence="1">
    <location>
        <begin position="983"/>
        <end position="1038"/>
    </location>
</feature>
<gene>
    <name evidence="2" type="primary">AlNc14C23G2384</name>
    <name evidence="2" type="ORF">ALNC14_027700</name>
</gene>